<proteinExistence type="predicted"/>
<dbReference type="AlphaFoldDB" id="A0A1B4PKW0"/>
<evidence type="ECO:0000313" key="2">
    <source>
        <dbReference type="EMBL" id="AOK14566.1"/>
    </source>
</evidence>
<keyword evidence="1" id="KW-1133">Transmembrane helix</keyword>
<evidence type="ECO:0000256" key="1">
    <source>
        <dbReference type="SAM" id="Phobius"/>
    </source>
</evidence>
<organism evidence="2 3">
    <name type="scientific">Burkholderia cepacia</name>
    <name type="common">Pseudomonas cepacia</name>
    <dbReference type="NCBI Taxonomy" id="292"/>
    <lineage>
        <taxon>Bacteria</taxon>
        <taxon>Pseudomonadati</taxon>
        <taxon>Pseudomonadota</taxon>
        <taxon>Betaproteobacteria</taxon>
        <taxon>Burkholderiales</taxon>
        <taxon>Burkholderiaceae</taxon>
        <taxon>Burkholderia</taxon>
        <taxon>Burkholderia cepacia complex</taxon>
    </lineage>
</organism>
<sequence length="122" mass="12523">MDPAAAFASIVVAAVANVTFACAVGACLAGLMSGSTAGAVFEVIVPVLAQTHFGAAWSTGLAALIVWTGLLAGIRESGRAAWSPQVDYRRCPCFSPTRPAKSSPGSPCDCPAQRLLPCRWLS</sequence>
<keyword evidence="1" id="KW-0812">Transmembrane</keyword>
<reference evidence="2 3" key="1">
    <citation type="submission" date="2015-12" db="EMBL/GenBank/DDBJ databases">
        <title>Diversity of Burkholderia near neighbor genomes.</title>
        <authorList>
            <person name="Sahl J."/>
            <person name="Wagner D."/>
            <person name="Keim P."/>
        </authorList>
    </citation>
    <scope>NUCLEOTIDE SEQUENCE [LARGE SCALE GENOMIC DNA]</scope>
    <source>
        <strain evidence="2 3">MSMB1184WGS</strain>
    </source>
</reference>
<evidence type="ECO:0000313" key="3">
    <source>
        <dbReference type="Proteomes" id="UP000094776"/>
    </source>
</evidence>
<keyword evidence="1" id="KW-0472">Membrane</keyword>
<gene>
    <name evidence="2" type="ORF">WT26_00375</name>
</gene>
<protein>
    <submittedName>
        <fullName evidence="2">Uncharacterized protein</fullName>
    </submittedName>
</protein>
<feature type="transmembrane region" description="Helical" evidence="1">
    <location>
        <begin position="55"/>
        <end position="74"/>
    </location>
</feature>
<accession>A0A1B4PKW0</accession>
<dbReference type="Proteomes" id="UP000094776">
    <property type="component" value="Chromosome 3"/>
</dbReference>
<dbReference type="EMBL" id="CP013442">
    <property type="protein sequence ID" value="AOK14566.1"/>
    <property type="molecule type" value="Genomic_DNA"/>
</dbReference>
<name>A0A1B4PKW0_BURCE</name>